<keyword evidence="5 8" id="KW-0812">Transmembrane</keyword>
<feature type="transmembrane region" description="Helical" evidence="8">
    <location>
        <begin position="335"/>
        <end position="353"/>
    </location>
</feature>
<evidence type="ECO:0000256" key="3">
    <source>
        <dbReference type="ARBA" id="ARBA00022676"/>
    </source>
</evidence>
<reference evidence="10 11" key="1">
    <citation type="submission" date="2019-02" db="EMBL/GenBank/DDBJ databases">
        <title>Deep-cultivation of Planctomycetes and their phenomic and genomic characterization uncovers novel biology.</title>
        <authorList>
            <person name="Wiegand S."/>
            <person name="Jogler M."/>
            <person name="Boedeker C."/>
            <person name="Pinto D."/>
            <person name="Vollmers J."/>
            <person name="Rivas-Marin E."/>
            <person name="Kohn T."/>
            <person name="Peeters S.H."/>
            <person name="Heuer A."/>
            <person name="Rast P."/>
            <person name="Oberbeckmann S."/>
            <person name="Bunk B."/>
            <person name="Jeske O."/>
            <person name="Meyerdierks A."/>
            <person name="Storesund J.E."/>
            <person name="Kallscheuer N."/>
            <person name="Luecker S."/>
            <person name="Lage O.M."/>
            <person name="Pohl T."/>
            <person name="Merkel B.J."/>
            <person name="Hornburger P."/>
            <person name="Mueller R.-W."/>
            <person name="Bruemmer F."/>
            <person name="Labrenz M."/>
            <person name="Spormann A.M."/>
            <person name="Op den Camp H."/>
            <person name="Overmann J."/>
            <person name="Amann R."/>
            <person name="Jetten M.S.M."/>
            <person name="Mascher T."/>
            <person name="Medema M.H."/>
            <person name="Devos D.P."/>
            <person name="Kaster A.-K."/>
            <person name="Ovreas L."/>
            <person name="Rohde M."/>
            <person name="Galperin M.Y."/>
            <person name="Jogler C."/>
        </authorList>
    </citation>
    <scope>NUCLEOTIDE SEQUENCE [LARGE SCALE GENOMIC DNA]</scope>
    <source>
        <strain evidence="10 11">Pan265</strain>
    </source>
</reference>
<dbReference type="GO" id="GO:0009103">
    <property type="term" value="P:lipopolysaccharide biosynthetic process"/>
    <property type="evidence" value="ECO:0007669"/>
    <property type="project" value="UniProtKB-ARBA"/>
</dbReference>
<keyword evidence="3 10" id="KW-0328">Glycosyltransferase</keyword>
<feature type="transmembrane region" description="Helical" evidence="8">
    <location>
        <begin position="20"/>
        <end position="41"/>
    </location>
</feature>
<feature type="transmembrane region" description="Helical" evidence="8">
    <location>
        <begin position="304"/>
        <end position="323"/>
    </location>
</feature>
<feature type="transmembrane region" description="Helical" evidence="8">
    <location>
        <begin position="142"/>
        <end position="161"/>
    </location>
</feature>
<keyword evidence="11" id="KW-1185">Reference proteome</keyword>
<dbReference type="Proteomes" id="UP000320386">
    <property type="component" value="Chromosome"/>
</dbReference>
<keyword evidence="2" id="KW-1003">Cell membrane</keyword>
<keyword evidence="6 8" id="KW-1133">Transmembrane helix</keyword>
<comment type="subcellular location">
    <subcellularLocation>
        <location evidence="1">Cell membrane</location>
        <topology evidence="1">Multi-pass membrane protein</topology>
    </subcellularLocation>
</comment>
<keyword evidence="7 8" id="KW-0472">Membrane</keyword>
<dbReference type="RefSeq" id="WP_236254322.1">
    <property type="nucleotide sequence ID" value="NZ_CP036280.1"/>
</dbReference>
<evidence type="ECO:0000256" key="7">
    <source>
        <dbReference type="ARBA" id="ARBA00023136"/>
    </source>
</evidence>
<evidence type="ECO:0000259" key="9">
    <source>
        <dbReference type="Pfam" id="PF13231"/>
    </source>
</evidence>
<evidence type="ECO:0000313" key="11">
    <source>
        <dbReference type="Proteomes" id="UP000320386"/>
    </source>
</evidence>
<accession>A0A518BYL6</accession>
<feature type="domain" description="Glycosyltransferase RgtA/B/C/D-like" evidence="9">
    <location>
        <begin position="68"/>
        <end position="233"/>
    </location>
</feature>
<evidence type="ECO:0000256" key="5">
    <source>
        <dbReference type="ARBA" id="ARBA00022692"/>
    </source>
</evidence>
<gene>
    <name evidence="10" type="primary">arnT_4</name>
    <name evidence="10" type="ORF">Pan265_19310</name>
</gene>
<name>A0A518BYL6_9BACT</name>
<proteinExistence type="predicted"/>
<dbReference type="InterPro" id="IPR038731">
    <property type="entry name" value="RgtA/B/C-like"/>
</dbReference>
<feature type="transmembrane region" description="Helical" evidence="8">
    <location>
        <begin position="88"/>
        <end position="107"/>
    </location>
</feature>
<evidence type="ECO:0000256" key="8">
    <source>
        <dbReference type="SAM" id="Phobius"/>
    </source>
</evidence>
<sequence length="531" mass="58544">MNRPAEPRSCTSLADTENRWLGRVVRFALLIFALRVLYLILDNPYELAGDEAQYWDWSRRIDWSYYSKGPGIAWLIGLSTRLFGHEAWAVRFPAAVSGSLTILACGWMTARLGHGQPRAPFYAAVMAAFAPFLFATSQFMTIDAPFFAAWAIAAAIALRILTTSRSTLWLWCALGITVGVGVLLKYTMLLLIPGLVIGFVSACRLRPGLRLGRSGPLLAVVLALVTMLPIAIWNQMNGWPTVAHLLGHLGAPGGDLEPARRWFYNPLWTLEAVAVQMLLIAPGISLLVILALRRVSFVDDPTRSGIRLLTWMAWPVFGLYFLVSFATNVEANWPAAGWITLIPVAAVGLPTRLCSPGYNPWKFGWHAILTIAVIAAPLILFGPHLMRAPGVHLLPFHGAIEKGLQRVSRSEEEALCVAEIQQRIAEETGLDPFIVGAHYGRAALIAYYHPGHPVVFSGASALGDRESSYDYFADTSLEREDLLGRPAILIGTQPRKWVTGLVFERIEALPDHRDISVGYGYLGTTESFDER</sequence>
<dbReference type="EMBL" id="CP036280">
    <property type="protein sequence ID" value="QDU72069.1"/>
    <property type="molecule type" value="Genomic_DNA"/>
</dbReference>
<keyword evidence="4 10" id="KW-0808">Transferase</keyword>
<organism evidence="10 11">
    <name type="scientific">Mucisphaera calidilacus</name>
    <dbReference type="NCBI Taxonomy" id="2527982"/>
    <lineage>
        <taxon>Bacteria</taxon>
        <taxon>Pseudomonadati</taxon>
        <taxon>Planctomycetota</taxon>
        <taxon>Phycisphaerae</taxon>
        <taxon>Phycisphaerales</taxon>
        <taxon>Phycisphaeraceae</taxon>
        <taxon>Mucisphaera</taxon>
    </lineage>
</organism>
<dbReference type="PANTHER" id="PTHR33908:SF11">
    <property type="entry name" value="MEMBRANE PROTEIN"/>
    <property type="match status" value="1"/>
</dbReference>
<evidence type="ECO:0000256" key="4">
    <source>
        <dbReference type="ARBA" id="ARBA00022679"/>
    </source>
</evidence>
<evidence type="ECO:0000256" key="1">
    <source>
        <dbReference type="ARBA" id="ARBA00004651"/>
    </source>
</evidence>
<feature type="transmembrane region" description="Helical" evidence="8">
    <location>
        <begin position="119"/>
        <end position="136"/>
    </location>
</feature>
<evidence type="ECO:0000256" key="2">
    <source>
        <dbReference type="ARBA" id="ARBA00022475"/>
    </source>
</evidence>
<dbReference type="EC" id="2.4.2.43" evidence="10"/>
<dbReference type="AlphaFoldDB" id="A0A518BYL6"/>
<dbReference type="GO" id="GO:0005886">
    <property type="term" value="C:plasma membrane"/>
    <property type="evidence" value="ECO:0007669"/>
    <property type="project" value="UniProtKB-SubCell"/>
</dbReference>
<dbReference type="PANTHER" id="PTHR33908">
    <property type="entry name" value="MANNOSYLTRANSFERASE YKCB-RELATED"/>
    <property type="match status" value="1"/>
</dbReference>
<protein>
    <submittedName>
        <fullName evidence="10">Undecaprenyl phosphate-alpha-4-amino-4-deoxy-L-arabinose arabinosyl transferase</fullName>
        <ecNumber evidence="10">2.4.2.43</ecNumber>
    </submittedName>
</protein>
<feature type="transmembrane region" description="Helical" evidence="8">
    <location>
        <begin position="217"/>
        <end position="236"/>
    </location>
</feature>
<evidence type="ECO:0000256" key="6">
    <source>
        <dbReference type="ARBA" id="ARBA00022989"/>
    </source>
</evidence>
<dbReference type="GO" id="GO:0103015">
    <property type="term" value="F:4-amino-4-deoxy-L-arabinose transferase activity"/>
    <property type="evidence" value="ECO:0007669"/>
    <property type="project" value="UniProtKB-EC"/>
</dbReference>
<evidence type="ECO:0000313" key="10">
    <source>
        <dbReference type="EMBL" id="QDU72069.1"/>
    </source>
</evidence>
<dbReference type="KEGG" id="mcad:Pan265_19310"/>
<dbReference type="InterPro" id="IPR050297">
    <property type="entry name" value="LipidA_mod_glycosyltrf_83"/>
</dbReference>
<feature type="transmembrane region" description="Helical" evidence="8">
    <location>
        <begin position="272"/>
        <end position="292"/>
    </location>
</feature>
<dbReference type="Pfam" id="PF13231">
    <property type="entry name" value="PMT_2"/>
    <property type="match status" value="1"/>
</dbReference>
<feature type="transmembrane region" description="Helical" evidence="8">
    <location>
        <begin position="365"/>
        <end position="386"/>
    </location>
</feature>